<protein>
    <submittedName>
        <fullName evidence="3">11536_t:CDS:1</fullName>
    </submittedName>
</protein>
<evidence type="ECO:0000256" key="1">
    <source>
        <dbReference type="SAM" id="Coils"/>
    </source>
</evidence>
<dbReference type="Proteomes" id="UP000789508">
    <property type="component" value="Unassembled WGS sequence"/>
</dbReference>
<dbReference type="EMBL" id="CAJVPS010005729">
    <property type="protein sequence ID" value="CAG8617847.1"/>
    <property type="molecule type" value="Genomic_DNA"/>
</dbReference>
<name>A0A9N9CWM3_9GLOM</name>
<accession>A0A9N9CWM3</accession>
<sequence length="238" mass="27297">MIPTKNEASHIPAALQKAEHDQLIIKTAIRERLAVVISSFRIYRLSNPYETLDPTLITINNEIPSLASLWPSIKSRDTNTNYKTPTEQESKHRRKEMMRLNESLLDLPEVLINSIKLNHNSKTKIQEFISRFWCWILKHHMLSMQQAKEIFKEKEGAENENDKVNIKIDEDQVEQIPQKSKFVVTIFEDRDVLEVSDTTITGILCVKDDRSAEDDRDGEDDRGGGVNRCGTPLIALGN</sequence>
<feature type="coiled-coil region" evidence="1">
    <location>
        <begin position="147"/>
        <end position="174"/>
    </location>
</feature>
<comment type="caution">
    <text evidence="3">The sequence shown here is derived from an EMBL/GenBank/DDBJ whole genome shotgun (WGS) entry which is preliminary data.</text>
</comment>
<evidence type="ECO:0000256" key="2">
    <source>
        <dbReference type="SAM" id="MobiDB-lite"/>
    </source>
</evidence>
<organism evidence="3 4">
    <name type="scientific">Ambispora leptoticha</name>
    <dbReference type="NCBI Taxonomy" id="144679"/>
    <lineage>
        <taxon>Eukaryota</taxon>
        <taxon>Fungi</taxon>
        <taxon>Fungi incertae sedis</taxon>
        <taxon>Mucoromycota</taxon>
        <taxon>Glomeromycotina</taxon>
        <taxon>Glomeromycetes</taxon>
        <taxon>Archaeosporales</taxon>
        <taxon>Ambisporaceae</taxon>
        <taxon>Ambispora</taxon>
    </lineage>
</organism>
<keyword evidence="4" id="KW-1185">Reference proteome</keyword>
<keyword evidence="1" id="KW-0175">Coiled coil</keyword>
<gene>
    <name evidence="3" type="ORF">ALEPTO_LOCUS8830</name>
</gene>
<feature type="compositionally biased region" description="Acidic residues" evidence="2">
    <location>
        <begin position="211"/>
        <end position="220"/>
    </location>
</feature>
<reference evidence="3" key="1">
    <citation type="submission" date="2021-06" db="EMBL/GenBank/DDBJ databases">
        <authorList>
            <person name="Kallberg Y."/>
            <person name="Tangrot J."/>
            <person name="Rosling A."/>
        </authorList>
    </citation>
    <scope>NUCLEOTIDE SEQUENCE</scope>
    <source>
        <strain evidence="3">FL130A</strain>
    </source>
</reference>
<evidence type="ECO:0000313" key="3">
    <source>
        <dbReference type="EMBL" id="CAG8617847.1"/>
    </source>
</evidence>
<dbReference type="OrthoDB" id="2429543at2759"/>
<evidence type="ECO:0000313" key="4">
    <source>
        <dbReference type="Proteomes" id="UP000789508"/>
    </source>
</evidence>
<dbReference type="AlphaFoldDB" id="A0A9N9CWM3"/>
<feature type="region of interest" description="Disordered" evidence="2">
    <location>
        <begin position="211"/>
        <end position="231"/>
    </location>
</feature>
<proteinExistence type="predicted"/>